<proteinExistence type="predicted"/>
<reference evidence="2 3" key="1">
    <citation type="journal article" date="2020" name="G3 (Bethesda)">
        <title>CeMbio - The Caenorhabditis elegans Microbiome Resource.</title>
        <authorList>
            <person name="Dirksen P."/>
            <person name="Assie A."/>
            <person name="Zimmermann J."/>
            <person name="Zhang F."/>
            <person name="Tietje A.M."/>
            <person name="Marsh S.A."/>
            <person name="Felix M.A."/>
            <person name="Shapira M."/>
            <person name="Kaleta C."/>
            <person name="Schulenburg H."/>
            <person name="Samuel B."/>
        </authorList>
    </citation>
    <scope>NUCLEOTIDE SEQUENCE [LARGE SCALE GENOMIC DNA]</scope>
    <source>
        <strain evidence="2 3">BIGb0172</strain>
    </source>
</reference>
<evidence type="ECO:0000313" key="2">
    <source>
        <dbReference type="EMBL" id="QMV73282.1"/>
    </source>
</evidence>
<dbReference type="InterPro" id="IPR032710">
    <property type="entry name" value="NTF2-like_dom_sf"/>
</dbReference>
<protein>
    <submittedName>
        <fullName evidence="2">Nuclear transport factor 2 family protein</fullName>
    </submittedName>
</protein>
<organism evidence="2 3">
    <name type="scientific">Comamonas piscis</name>
    <dbReference type="NCBI Taxonomy" id="1562974"/>
    <lineage>
        <taxon>Bacteria</taxon>
        <taxon>Pseudomonadati</taxon>
        <taxon>Pseudomonadota</taxon>
        <taxon>Betaproteobacteria</taxon>
        <taxon>Burkholderiales</taxon>
        <taxon>Comamonadaceae</taxon>
        <taxon>Comamonas</taxon>
    </lineage>
</organism>
<dbReference type="AlphaFoldDB" id="A0A7G5EH07"/>
<sequence>MSSEARLAQLEARLQALSDREAIREALYSYCRGIDRGDEAALRAAYWPDATDRHGAYQGSAEGFIQAALPQLAKGRYIHNIANLSIHLNGDAAAVEAYFLAYQTDTDAAGAPRATFLCGRYVDLFTCRATATAAREWRVAKRVVVYDWQDIWAAPTQDEATRFGRRLPIGARAPDDPWYALMREVAMPASP</sequence>
<gene>
    <name evidence="2" type="ORF">HS961_10840</name>
</gene>
<dbReference type="Gene3D" id="3.10.450.50">
    <property type="match status" value="1"/>
</dbReference>
<dbReference type="InterPro" id="IPR037401">
    <property type="entry name" value="SnoaL-like"/>
</dbReference>
<dbReference type="Pfam" id="PF13577">
    <property type="entry name" value="SnoaL_4"/>
    <property type="match status" value="1"/>
</dbReference>
<dbReference type="SUPFAM" id="SSF54427">
    <property type="entry name" value="NTF2-like"/>
    <property type="match status" value="1"/>
</dbReference>
<evidence type="ECO:0000259" key="1">
    <source>
        <dbReference type="Pfam" id="PF13577"/>
    </source>
</evidence>
<accession>A0A7G5EH07</accession>
<dbReference type="KEGG" id="cpis:HS961_10840"/>
<dbReference type="RefSeq" id="WP_182327816.1">
    <property type="nucleotide sequence ID" value="NZ_CP058554.1"/>
</dbReference>
<keyword evidence="3" id="KW-1185">Reference proteome</keyword>
<dbReference type="CDD" id="cd00531">
    <property type="entry name" value="NTF2_like"/>
    <property type="match status" value="1"/>
</dbReference>
<feature type="domain" description="SnoaL-like" evidence="1">
    <location>
        <begin position="15"/>
        <end position="142"/>
    </location>
</feature>
<dbReference type="EMBL" id="CP058554">
    <property type="protein sequence ID" value="QMV73282.1"/>
    <property type="molecule type" value="Genomic_DNA"/>
</dbReference>
<dbReference type="Proteomes" id="UP000515240">
    <property type="component" value="Chromosome"/>
</dbReference>
<name>A0A7G5EH07_9BURK</name>
<evidence type="ECO:0000313" key="3">
    <source>
        <dbReference type="Proteomes" id="UP000515240"/>
    </source>
</evidence>